<dbReference type="AlphaFoldDB" id="A0A6M3X5J6"/>
<dbReference type="EMBL" id="MT143932">
    <property type="protein sequence ID" value="QJH92939.1"/>
    <property type="molecule type" value="Genomic_DNA"/>
</dbReference>
<organism evidence="1">
    <name type="scientific">viral metagenome</name>
    <dbReference type="NCBI Taxonomy" id="1070528"/>
    <lineage>
        <taxon>unclassified sequences</taxon>
        <taxon>metagenomes</taxon>
        <taxon>organismal metagenomes</taxon>
    </lineage>
</organism>
<protein>
    <submittedName>
        <fullName evidence="1">Uncharacterized protein</fullName>
    </submittedName>
</protein>
<gene>
    <name evidence="1" type="ORF">MM171A02238_0014</name>
</gene>
<evidence type="ECO:0000313" key="1">
    <source>
        <dbReference type="EMBL" id="QJH92939.1"/>
    </source>
</evidence>
<sequence>MHCFFDKDKECPLTEYHIPIEIMGRFCQACSGRQLTPLRKGLKELKIVKAQLILGMLSMFPDEEKAKEEYQKLMKRVEEW</sequence>
<name>A0A6M3X5J6_9ZZZZ</name>
<proteinExistence type="predicted"/>
<reference evidence="1" key="1">
    <citation type="submission" date="2020-03" db="EMBL/GenBank/DDBJ databases">
        <title>The deep terrestrial virosphere.</title>
        <authorList>
            <person name="Holmfeldt K."/>
            <person name="Nilsson E."/>
            <person name="Simone D."/>
            <person name="Lopez-Fernandez M."/>
            <person name="Wu X."/>
            <person name="de Brujin I."/>
            <person name="Lundin D."/>
            <person name="Andersson A."/>
            <person name="Bertilsson S."/>
            <person name="Dopson M."/>
        </authorList>
    </citation>
    <scope>NUCLEOTIDE SEQUENCE</scope>
    <source>
        <strain evidence="1">MM171A02238</strain>
    </source>
</reference>
<accession>A0A6M3X5J6</accession>